<dbReference type="InterPro" id="IPR022036">
    <property type="entry name" value="DUF3605"/>
</dbReference>
<dbReference type="AlphaFoldDB" id="X6M849"/>
<dbReference type="Pfam" id="PF12239">
    <property type="entry name" value="DUF3605"/>
    <property type="match status" value="1"/>
</dbReference>
<feature type="non-terminal residue" evidence="1">
    <location>
        <position position="237"/>
    </location>
</feature>
<evidence type="ECO:0000313" key="2">
    <source>
        <dbReference type="Proteomes" id="UP000023152"/>
    </source>
</evidence>
<comment type="caution">
    <text evidence="1">The sequence shown here is derived from an EMBL/GenBank/DDBJ whole genome shotgun (WGS) entry which is preliminary data.</text>
</comment>
<protein>
    <submittedName>
        <fullName evidence="1">Uncharacterized protein</fullName>
    </submittedName>
</protein>
<reference evidence="1 2" key="1">
    <citation type="journal article" date="2013" name="Curr. Biol.">
        <title>The Genome of the Foraminiferan Reticulomyxa filosa.</title>
        <authorList>
            <person name="Glockner G."/>
            <person name="Hulsmann N."/>
            <person name="Schleicher M."/>
            <person name="Noegel A.A."/>
            <person name="Eichinger L."/>
            <person name="Gallinger C."/>
            <person name="Pawlowski J."/>
            <person name="Sierra R."/>
            <person name="Euteneuer U."/>
            <person name="Pillet L."/>
            <person name="Moustafa A."/>
            <person name="Platzer M."/>
            <person name="Groth M."/>
            <person name="Szafranski K."/>
            <person name="Schliwa M."/>
        </authorList>
    </citation>
    <scope>NUCLEOTIDE SEQUENCE [LARGE SCALE GENOMIC DNA]</scope>
</reference>
<sequence length="237" mass="27453">MNKFEQFCLNCSRSYFSLLKEKQFSLIDGDLEEIMASNEMESRCLLYSDEALNWASLEKLINEKSGKDIRRTFDTELEYNFLRKKIRSIYASHQDYILIEWFHCEYELNLELKKKAVASNEKHGSHKIEANPYPFHCQNEIDQYMLYIQIGNEASESSAIIEDSAIKKMVQSHFDRNESSAKGNGSTCGIKTRSKAASYVIVTISLSRQSTRYNVKKLDKLEFNGIRSALDKHKLPS</sequence>
<dbReference type="Proteomes" id="UP000023152">
    <property type="component" value="Unassembled WGS sequence"/>
</dbReference>
<accession>X6M849</accession>
<organism evidence="1 2">
    <name type="scientific">Reticulomyxa filosa</name>
    <dbReference type="NCBI Taxonomy" id="46433"/>
    <lineage>
        <taxon>Eukaryota</taxon>
        <taxon>Sar</taxon>
        <taxon>Rhizaria</taxon>
        <taxon>Retaria</taxon>
        <taxon>Foraminifera</taxon>
        <taxon>Monothalamids</taxon>
        <taxon>Reticulomyxidae</taxon>
        <taxon>Reticulomyxa</taxon>
    </lineage>
</organism>
<gene>
    <name evidence="1" type="ORF">RFI_27567</name>
</gene>
<keyword evidence="2" id="KW-1185">Reference proteome</keyword>
<proteinExistence type="predicted"/>
<dbReference type="EMBL" id="ASPP01023892">
    <property type="protein sequence ID" value="ETO09811.1"/>
    <property type="molecule type" value="Genomic_DNA"/>
</dbReference>
<name>X6M849_RETFI</name>
<evidence type="ECO:0000313" key="1">
    <source>
        <dbReference type="EMBL" id="ETO09811.1"/>
    </source>
</evidence>